<reference evidence="3 4" key="1">
    <citation type="submission" date="2014-07" db="EMBL/GenBank/DDBJ databases">
        <title>Draft genome sequence of Thalassospira tepidiphila 1-1B.</title>
        <authorList>
            <person name="Lai Q."/>
            <person name="Shao Z."/>
        </authorList>
    </citation>
    <scope>NUCLEOTIDE SEQUENCE [LARGE SCALE GENOMIC DNA]</scope>
    <source>
        <strain evidence="3 4">MCCC 1A03514</strain>
    </source>
</reference>
<protein>
    <submittedName>
        <fullName evidence="3">Glyoxalase/bleomycin resistance protein/dioxygenase</fullName>
    </submittedName>
</protein>
<dbReference type="GO" id="GO:0046686">
    <property type="term" value="P:response to cadmium ion"/>
    <property type="evidence" value="ECO:0007669"/>
    <property type="project" value="TreeGrafter"/>
</dbReference>
<dbReference type="Proteomes" id="UP000094009">
    <property type="component" value="Unassembled WGS sequence"/>
</dbReference>
<dbReference type="InterPro" id="IPR004360">
    <property type="entry name" value="Glyas_Fos-R_dOase_dom"/>
</dbReference>
<dbReference type="EMBL" id="JPVZ01000002">
    <property type="protein sequence ID" value="OAZ11312.1"/>
    <property type="molecule type" value="Genomic_DNA"/>
</dbReference>
<dbReference type="Pfam" id="PF00903">
    <property type="entry name" value="Glyoxalase"/>
    <property type="match status" value="1"/>
</dbReference>
<dbReference type="InterPro" id="IPR029068">
    <property type="entry name" value="Glyas_Bleomycin-R_OHBP_Dase"/>
</dbReference>
<dbReference type="RefSeq" id="WP_064780506.1">
    <property type="nucleotide sequence ID" value="NZ_JPVZ01000002.1"/>
</dbReference>
<comment type="caution">
    <text evidence="3">The sequence shown here is derived from an EMBL/GenBank/DDBJ whole genome shotgun (WGS) entry which is preliminary data.</text>
</comment>
<accession>A0A853L2M9</accession>
<dbReference type="Gene3D" id="3.10.180.10">
    <property type="entry name" value="2,3-Dihydroxybiphenyl 1,2-Dioxygenase, domain 1"/>
    <property type="match status" value="1"/>
</dbReference>
<dbReference type="PANTHER" id="PTHR41294">
    <property type="entry name" value="CADMIUM-INDUCED PROTEIN CADI"/>
    <property type="match status" value="1"/>
</dbReference>
<dbReference type="InterPro" id="IPR049789">
    <property type="entry name" value="ArsI/CadI-like"/>
</dbReference>
<gene>
    <name evidence="3" type="ORF">TH4_07260</name>
</gene>
<evidence type="ECO:0000313" key="3">
    <source>
        <dbReference type="EMBL" id="OAZ11312.1"/>
    </source>
</evidence>
<dbReference type="GO" id="GO:0051213">
    <property type="term" value="F:dioxygenase activity"/>
    <property type="evidence" value="ECO:0007669"/>
    <property type="project" value="UniProtKB-KW"/>
</dbReference>
<proteinExistence type="predicted"/>
<organism evidence="3 4">
    <name type="scientific">Thalassospira tepidiphila MCCC 1A03514</name>
    <dbReference type="NCBI Taxonomy" id="1177930"/>
    <lineage>
        <taxon>Bacteria</taxon>
        <taxon>Pseudomonadati</taxon>
        <taxon>Pseudomonadota</taxon>
        <taxon>Alphaproteobacteria</taxon>
        <taxon>Rhodospirillales</taxon>
        <taxon>Thalassospiraceae</taxon>
        <taxon>Thalassospira</taxon>
    </lineage>
</organism>
<evidence type="ECO:0000256" key="1">
    <source>
        <dbReference type="SAM" id="MobiDB-lite"/>
    </source>
</evidence>
<feature type="region of interest" description="Disordered" evidence="1">
    <location>
        <begin position="122"/>
        <end position="148"/>
    </location>
</feature>
<evidence type="ECO:0000259" key="2">
    <source>
        <dbReference type="Pfam" id="PF00903"/>
    </source>
</evidence>
<dbReference type="NCBIfam" id="NF041414">
    <property type="entry name" value="ArsI_CadI_VOC"/>
    <property type="match status" value="1"/>
</dbReference>
<name>A0A853L2M9_9PROT</name>
<dbReference type="SUPFAM" id="SSF54593">
    <property type="entry name" value="Glyoxalase/Bleomycin resistance protein/Dihydroxybiphenyl dioxygenase"/>
    <property type="match status" value="1"/>
</dbReference>
<dbReference type="InterPro" id="IPR052393">
    <property type="entry name" value="Cadmium-induced_rsp"/>
</dbReference>
<dbReference type="AlphaFoldDB" id="A0A853L2M9"/>
<keyword evidence="3" id="KW-0223">Dioxygenase</keyword>
<evidence type="ECO:0000313" key="4">
    <source>
        <dbReference type="Proteomes" id="UP000094009"/>
    </source>
</evidence>
<dbReference type="PANTHER" id="PTHR41294:SF1">
    <property type="entry name" value="CADMIUM-INDUCED PROTEIN CADI"/>
    <property type="match status" value="1"/>
</dbReference>
<feature type="domain" description="Glyoxalase/fosfomycin resistance/dioxygenase" evidence="2">
    <location>
        <begin position="4"/>
        <end position="112"/>
    </location>
</feature>
<sequence length="152" mass="16883">MRLQLALNVKNLDRAIAFYSEMFASPVHKQRPGYANFEIENPPLKLVLFEHPAATENLNHIGVECLSEQAFETASARLHQSNLVTSDVAETGCCHAKQAKFWATGPDELDWEWYRILNDAPHDQSADRQTSGAGCCGQQPGKEPQPDQVCCA</sequence>
<keyword evidence="3" id="KW-0560">Oxidoreductase</keyword>